<dbReference type="AlphaFoldDB" id="A0A645BJC4"/>
<keyword evidence="2" id="KW-0175">Coiled coil</keyword>
<evidence type="ECO:0000313" key="4">
    <source>
        <dbReference type="EMBL" id="MPM65296.1"/>
    </source>
</evidence>
<keyword evidence="1" id="KW-0238">DNA-binding</keyword>
<protein>
    <submittedName>
        <fullName evidence="4">HTH-type transcriptional regulator AdhR</fullName>
    </submittedName>
</protein>
<dbReference type="PANTHER" id="PTHR30204">
    <property type="entry name" value="REDOX-CYCLING DRUG-SENSING TRANSCRIPTIONAL ACTIVATOR SOXR"/>
    <property type="match status" value="1"/>
</dbReference>
<dbReference type="GO" id="GO:0003700">
    <property type="term" value="F:DNA-binding transcription factor activity"/>
    <property type="evidence" value="ECO:0007669"/>
    <property type="project" value="InterPro"/>
</dbReference>
<gene>
    <name evidence="4" type="primary">adhR_11</name>
    <name evidence="4" type="ORF">SDC9_112191</name>
</gene>
<name>A0A645BJC4_9ZZZZ</name>
<dbReference type="PRINTS" id="PR00040">
    <property type="entry name" value="HTHMERR"/>
</dbReference>
<dbReference type="Pfam" id="PF13411">
    <property type="entry name" value="MerR_1"/>
    <property type="match status" value="1"/>
</dbReference>
<feature type="domain" description="HTH merR-type" evidence="3">
    <location>
        <begin position="1"/>
        <end position="68"/>
    </location>
</feature>
<dbReference type="GO" id="GO:0003677">
    <property type="term" value="F:DNA binding"/>
    <property type="evidence" value="ECO:0007669"/>
    <property type="project" value="UniProtKB-KW"/>
</dbReference>
<proteinExistence type="predicted"/>
<dbReference type="SUPFAM" id="SSF46955">
    <property type="entry name" value="Putative DNA-binding domain"/>
    <property type="match status" value="1"/>
</dbReference>
<feature type="coiled-coil region" evidence="2">
    <location>
        <begin position="80"/>
        <end position="121"/>
    </location>
</feature>
<evidence type="ECO:0000256" key="2">
    <source>
        <dbReference type="SAM" id="Coils"/>
    </source>
</evidence>
<dbReference type="EMBL" id="VSSQ01020442">
    <property type="protein sequence ID" value="MPM65296.1"/>
    <property type="molecule type" value="Genomic_DNA"/>
</dbReference>
<dbReference type="SMART" id="SM00422">
    <property type="entry name" value="HTH_MERR"/>
    <property type="match status" value="1"/>
</dbReference>
<dbReference type="InterPro" id="IPR000551">
    <property type="entry name" value="MerR-type_HTH_dom"/>
</dbReference>
<dbReference type="Gene3D" id="1.10.1660.10">
    <property type="match status" value="1"/>
</dbReference>
<evidence type="ECO:0000256" key="1">
    <source>
        <dbReference type="ARBA" id="ARBA00023125"/>
    </source>
</evidence>
<comment type="caution">
    <text evidence="4">The sequence shown here is derived from an EMBL/GenBank/DDBJ whole genome shotgun (WGS) entry which is preliminary data.</text>
</comment>
<dbReference type="InterPro" id="IPR047057">
    <property type="entry name" value="MerR_fam"/>
</dbReference>
<dbReference type="PROSITE" id="PS50937">
    <property type="entry name" value="HTH_MERR_2"/>
    <property type="match status" value="1"/>
</dbReference>
<organism evidence="4">
    <name type="scientific">bioreactor metagenome</name>
    <dbReference type="NCBI Taxonomy" id="1076179"/>
    <lineage>
        <taxon>unclassified sequences</taxon>
        <taxon>metagenomes</taxon>
        <taxon>ecological metagenomes</taxon>
    </lineage>
</organism>
<accession>A0A645BJC4</accession>
<evidence type="ECO:0000259" key="3">
    <source>
        <dbReference type="PROSITE" id="PS50937"/>
    </source>
</evidence>
<reference evidence="4" key="1">
    <citation type="submission" date="2019-08" db="EMBL/GenBank/DDBJ databases">
        <authorList>
            <person name="Kucharzyk K."/>
            <person name="Murdoch R.W."/>
            <person name="Higgins S."/>
            <person name="Loffler F."/>
        </authorList>
    </citation>
    <scope>NUCLEOTIDE SEQUENCE</scope>
</reference>
<sequence>MLISEVSERYGISSDTLRYYEKIGLLPPIKRINGIRDYSIDDGNWIHFIKCMRSAGLSIESLQKYVELFRQGDDKIAERKALLLAERKNLEAKLKDMESALQRLDHKIMWYDEKIQKYEKQRK</sequence>
<dbReference type="InterPro" id="IPR009061">
    <property type="entry name" value="DNA-bd_dom_put_sf"/>
</dbReference>
<dbReference type="CDD" id="cd01109">
    <property type="entry name" value="HTH_YyaN"/>
    <property type="match status" value="1"/>
</dbReference>
<dbReference type="PANTHER" id="PTHR30204:SF98">
    <property type="entry name" value="HTH-TYPE TRANSCRIPTIONAL REGULATOR ADHR"/>
    <property type="match status" value="1"/>
</dbReference>